<evidence type="ECO:0000313" key="7">
    <source>
        <dbReference type="EMBL" id="OHY90633.1"/>
    </source>
</evidence>
<dbReference type="RefSeq" id="WP_042022624.1">
    <property type="nucleotide sequence ID" value="NZ_CDBW01000033.1"/>
</dbReference>
<dbReference type="GO" id="GO:1902358">
    <property type="term" value="P:sulfate transmembrane transport"/>
    <property type="evidence" value="ECO:0007669"/>
    <property type="project" value="InterPro"/>
</dbReference>
<dbReference type="AlphaFoldDB" id="A0A1S2CSF5"/>
<dbReference type="Pfam" id="PF13531">
    <property type="entry name" value="SBP_bac_11"/>
    <property type="match status" value="1"/>
</dbReference>
<gene>
    <name evidence="7" type="ORF">BJD16_18165</name>
</gene>
<protein>
    <submittedName>
        <fullName evidence="7">Accessory colonization factor AcfC</fullName>
    </submittedName>
</protein>
<reference evidence="7 8" key="1">
    <citation type="submission" date="2016-09" db="EMBL/GenBank/DDBJ databases">
        <title>Draft Genome Sequence of Aeromonas sobria Strain 08005, Isolated from Sick Rana catesbeiana.</title>
        <authorList>
            <person name="Yang Q."/>
        </authorList>
    </citation>
    <scope>NUCLEOTIDE SEQUENCE [LARGE SCALE GENOMIC DNA]</scope>
    <source>
        <strain evidence="7 8">08005</strain>
    </source>
</reference>
<dbReference type="GO" id="GO:0042597">
    <property type="term" value="C:periplasmic space"/>
    <property type="evidence" value="ECO:0007669"/>
    <property type="project" value="UniProtKB-SubCell"/>
</dbReference>
<dbReference type="Proteomes" id="UP000179934">
    <property type="component" value="Unassembled WGS sequence"/>
</dbReference>
<name>A0A1S2CSF5_AERSO</name>
<dbReference type="PANTHER" id="PTHR30368:SF2">
    <property type="entry name" value="SULFATE-BINDING PROTEIN"/>
    <property type="match status" value="1"/>
</dbReference>
<keyword evidence="5" id="KW-0574">Periplasm</keyword>
<dbReference type="EMBL" id="MKFU01000028">
    <property type="protein sequence ID" value="OHY90633.1"/>
    <property type="molecule type" value="Genomic_DNA"/>
</dbReference>
<feature type="signal peptide" evidence="6">
    <location>
        <begin position="1"/>
        <end position="23"/>
    </location>
</feature>
<dbReference type="GeneID" id="58923411"/>
<evidence type="ECO:0000256" key="2">
    <source>
        <dbReference type="ARBA" id="ARBA00006099"/>
    </source>
</evidence>
<sequence>MKLTVNPLVAAILFSLPSFSVLADVNLYGPGGPHTALIKVAEAFQAETGVKVNVHFGPQASWNDKAKENADILFGASEQSALAIATGHADNFDIHSITPLYLRPAIILVKNGNPKNIKGLTDLTKPGVGIVVPDGAGVSNTSGTGVWEDMIGRTGDINLVANFRKNIVLFTPNSGGARKAFLEDPKVDAWVTWADWAKSNPDFGDVVGIENNLVVYRDVNIVLKRTPSEDSLKFANYLKGETSKNIFQQFGWSDKIKL</sequence>
<organism evidence="7 8">
    <name type="scientific">Aeromonas sobria</name>
    <dbReference type="NCBI Taxonomy" id="646"/>
    <lineage>
        <taxon>Bacteria</taxon>
        <taxon>Pseudomonadati</taxon>
        <taxon>Pseudomonadota</taxon>
        <taxon>Gammaproteobacteria</taxon>
        <taxon>Aeromonadales</taxon>
        <taxon>Aeromonadaceae</taxon>
        <taxon>Aeromonas</taxon>
    </lineage>
</organism>
<comment type="similarity">
    <text evidence="2">Belongs to the prokaryotic sulfate-binding protein family.</text>
</comment>
<accession>A0A1S2CSF5</accession>
<evidence type="ECO:0000256" key="4">
    <source>
        <dbReference type="ARBA" id="ARBA00022729"/>
    </source>
</evidence>
<dbReference type="GO" id="GO:0140104">
    <property type="term" value="F:molecular carrier activity"/>
    <property type="evidence" value="ECO:0007669"/>
    <property type="project" value="InterPro"/>
</dbReference>
<comment type="caution">
    <text evidence="7">The sequence shown here is derived from an EMBL/GenBank/DDBJ whole genome shotgun (WGS) entry which is preliminary data.</text>
</comment>
<dbReference type="PANTHER" id="PTHR30368">
    <property type="entry name" value="SULFATE-BINDING PROTEIN"/>
    <property type="match status" value="1"/>
</dbReference>
<dbReference type="InterPro" id="IPR005669">
    <property type="entry name" value="Thiosulph/SO4-bd"/>
</dbReference>
<evidence type="ECO:0000256" key="5">
    <source>
        <dbReference type="ARBA" id="ARBA00022764"/>
    </source>
</evidence>
<dbReference type="STRING" id="646.BJD16_18165"/>
<keyword evidence="3" id="KW-0813">Transport</keyword>
<dbReference type="CDD" id="cd13519">
    <property type="entry name" value="PBP2_PEB3_AcfC"/>
    <property type="match status" value="1"/>
</dbReference>
<dbReference type="SUPFAM" id="SSF53850">
    <property type="entry name" value="Periplasmic binding protein-like II"/>
    <property type="match status" value="1"/>
</dbReference>
<evidence type="ECO:0000256" key="3">
    <source>
        <dbReference type="ARBA" id="ARBA00022448"/>
    </source>
</evidence>
<proteinExistence type="inferred from homology"/>
<feature type="chain" id="PRO_5010320389" evidence="6">
    <location>
        <begin position="24"/>
        <end position="258"/>
    </location>
</feature>
<evidence type="ECO:0000313" key="8">
    <source>
        <dbReference type="Proteomes" id="UP000179934"/>
    </source>
</evidence>
<comment type="subcellular location">
    <subcellularLocation>
        <location evidence="1">Periplasm</location>
    </subcellularLocation>
</comment>
<evidence type="ECO:0000256" key="1">
    <source>
        <dbReference type="ARBA" id="ARBA00004418"/>
    </source>
</evidence>
<dbReference type="Gene3D" id="3.40.190.10">
    <property type="entry name" value="Periplasmic binding protein-like II"/>
    <property type="match status" value="2"/>
</dbReference>
<dbReference type="OrthoDB" id="9802127at2"/>
<evidence type="ECO:0000256" key="6">
    <source>
        <dbReference type="SAM" id="SignalP"/>
    </source>
</evidence>
<keyword evidence="4 6" id="KW-0732">Signal</keyword>